<reference evidence="9" key="1">
    <citation type="submission" date="2020-11" db="EMBL/GenBank/DDBJ databases">
        <title>Isolation and identification of active actinomycetes.</title>
        <authorList>
            <person name="Sun X."/>
        </authorList>
    </citation>
    <scope>NUCLEOTIDE SEQUENCE</scope>
    <source>
        <strain evidence="9">NEAU-A11</strain>
    </source>
</reference>
<feature type="transmembrane region" description="Helical" evidence="6">
    <location>
        <begin position="36"/>
        <end position="57"/>
    </location>
</feature>
<evidence type="ECO:0000259" key="7">
    <source>
        <dbReference type="Pfam" id="PF00361"/>
    </source>
</evidence>
<evidence type="ECO:0000256" key="5">
    <source>
        <dbReference type="RuleBase" id="RU000320"/>
    </source>
</evidence>
<evidence type="ECO:0000256" key="6">
    <source>
        <dbReference type="SAM" id="Phobius"/>
    </source>
</evidence>
<feature type="transmembrane region" description="Helical" evidence="6">
    <location>
        <begin position="378"/>
        <end position="401"/>
    </location>
</feature>
<dbReference type="RefSeq" id="WP_196419671.1">
    <property type="nucleotide sequence ID" value="NZ_JADQTO010000031.1"/>
</dbReference>
<dbReference type="GO" id="GO:0042773">
    <property type="term" value="P:ATP synthesis coupled electron transport"/>
    <property type="evidence" value="ECO:0007669"/>
    <property type="project" value="InterPro"/>
</dbReference>
<gene>
    <name evidence="9" type="ORF">I4J89_41320</name>
</gene>
<feature type="transmembrane region" description="Helical" evidence="6">
    <location>
        <begin position="312"/>
        <end position="338"/>
    </location>
</feature>
<dbReference type="InterPro" id="IPR001516">
    <property type="entry name" value="Proton_antipo_N"/>
</dbReference>
<feature type="transmembrane region" description="Helical" evidence="6">
    <location>
        <begin position="618"/>
        <end position="642"/>
    </location>
</feature>
<dbReference type="NCBIfam" id="TIGR01974">
    <property type="entry name" value="NDH_I_L"/>
    <property type="match status" value="1"/>
</dbReference>
<organism evidence="9 10">
    <name type="scientific">Actinoplanes aureus</name>
    <dbReference type="NCBI Taxonomy" id="2792083"/>
    <lineage>
        <taxon>Bacteria</taxon>
        <taxon>Bacillati</taxon>
        <taxon>Actinomycetota</taxon>
        <taxon>Actinomycetes</taxon>
        <taxon>Micromonosporales</taxon>
        <taxon>Micromonosporaceae</taxon>
        <taxon>Actinoplanes</taxon>
    </lineage>
</organism>
<dbReference type="GO" id="GO:0012505">
    <property type="term" value="C:endomembrane system"/>
    <property type="evidence" value="ECO:0007669"/>
    <property type="project" value="UniProtKB-SubCell"/>
</dbReference>
<dbReference type="PANTHER" id="PTHR42829:SF2">
    <property type="entry name" value="NADH-UBIQUINONE OXIDOREDUCTASE CHAIN 5"/>
    <property type="match status" value="1"/>
</dbReference>
<dbReference type="GO" id="GO:0016020">
    <property type="term" value="C:membrane"/>
    <property type="evidence" value="ECO:0007669"/>
    <property type="project" value="UniProtKB-SubCell"/>
</dbReference>
<name>A0A931G4E2_9ACTN</name>
<feature type="transmembrane region" description="Helical" evidence="6">
    <location>
        <begin position="176"/>
        <end position="199"/>
    </location>
</feature>
<feature type="transmembrane region" description="Helical" evidence="6">
    <location>
        <begin position="284"/>
        <end position="305"/>
    </location>
</feature>
<dbReference type="AlphaFoldDB" id="A0A931G4E2"/>
<dbReference type="EC" id="1.6.5.-" evidence="9"/>
<protein>
    <submittedName>
        <fullName evidence="9">NADH-quinone oxidoreductase subunit L</fullName>
        <ecNumber evidence="9">1.6.5.-</ecNumber>
    </submittedName>
</protein>
<keyword evidence="4 6" id="KW-0472">Membrane</keyword>
<dbReference type="PANTHER" id="PTHR42829">
    <property type="entry name" value="NADH-UBIQUINONE OXIDOREDUCTASE CHAIN 5"/>
    <property type="match status" value="1"/>
</dbReference>
<evidence type="ECO:0000256" key="2">
    <source>
        <dbReference type="ARBA" id="ARBA00022692"/>
    </source>
</evidence>
<dbReference type="Proteomes" id="UP000598146">
    <property type="component" value="Unassembled WGS sequence"/>
</dbReference>
<dbReference type="GO" id="GO:0003954">
    <property type="term" value="F:NADH dehydrogenase activity"/>
    <property type="evidence" value="ECO:0007669"/>
    <property type="project" value="TreeGrafter"/>
</dbReference>
<feature type="transmembrane region" description="Helical" evidence="6">
    <location>
        <begin position="6"/>
        <end position="24"/>
    </location>
</feature>
<feature type="transmembrane region" description="Helical" evidence="6">
    <location>
        <begin position="484"/>
        <end position="508"/>
    </location>
</feature>
<dbReference type="Pfam" id="PF00662">
    <property type="entry name" value="Proton_antipo_N"/>
    <property type="match status" value="1"/>
</dbReference>
<comment type="subcellular location">
    <subcellularLocation>
        <location evidence="1">Endomembrane system</location>
        <topology evidence="1">Multi-pass membrane protein</topology>
    </subcellularLocation>
    <subcellularLocation>
        <location evidence="5">Membrane</location>
        <topology evidence="5">Multi-pass membrane protein</topology>
    </subcellularLocation>
</comment>
<feature type="transmembrane region" description="Helical" evidence="6">
    <location>
        <begin position="254"/>
        <end position="272"/>
    </location>
</feature>
<feature type="transmembrane region" description="Helical" evidence="6">
    <location>
        <begin position="421"/>
        <end position="442"/>
    </location>
</feature>
<evidence type="ECO:0000259" key="8">
    <source>
        <dbReference type="Pfam" id="PF00662"/>
    </source>
</evidence>
<proteinExistence type="predicted"/>
<comment type="caution">
    <text evidence="9">The sequence shown here is derived from an EMBL/GenBank/DDBJ whole genome shotgun (WGS) entry which is preliminary data.</text>
</comment>
<evidence type="ECO:0000313" key="9">
    <source>
        <dbReference type="EMBL" id="MBG0567901.1"/>
    </source>
</evidence>
<feature type="transmembrane region" description="Helical" evidence="6">
    <location>
        <begin position="344"/>
        <end position="366"/>
    </location>
</feature>
<evidence type="ECO:0000256" key="3">
    <source>
        <dbReference type="ARBA" id="ARBA00022989"/>
    </source>
</evidence>
<dbReference type="InterPro" id="IPR003945">
    <property type="entry name" value="NU5C-like"/>
</dbReference>
<keyword evidence="9" id="KW-0560">Oxidoreductase</keyword>
<feature type="transmembrane region" description="Helical" evidence="6">
    <location>
        <begin position="520"/>
        <end position="542"/>
    </location>
</feature>
<feature type="transmembrane region" description="Helical" evidence="6">
    <location>
        <begin position="95"/>
        <end position="116"/>
    </location>
</feature>
<feature type="transmembrane region" description="Helical" evidence="6">
    <location>
        <begin position="215"/>
        <end position="233"/>
    </location>
</feature>
<evidence type="ECO:0000256" key="4">
    <source>
        <dbReference type="ARBA" id="ARBA00023136"/>
    </source>
</evidence>
<feature type="domain" description="NADH:quinone oxidoreductase/Mrp antiporter transmembrane" evidence="7">
    <location>
        <begin position="143"/>
        <end position="411"/>
    </location>
</feature>
<dbReference type="GO" id="GO:0015990">
    <property type="term" value="P:electron transport coupled proton transport"/>
    <property type="evidence" value="ECO:0007669"/>
    <property type="project" value="TreeGrafter"/>
</dbReference>
<dbReference type="EMBL" id="JADQTO010000031">
    <property type="protein sequence ID" value="MBG0567901.1"/>
    <property type="molecule type" value="Genomic_DNA"/>
</dbReference>
<feature type="domain" description="NADH-Ubiquinone oxidoreductase (complex I) chain 5 N-terminal" evidence="8">
    <location>
        <begin position="80"/>
        <end position="126"/>
    </location>
</feature>
<dbReference type="InterPro" id="IPR001750">
    <property type="entry name" value="ND/Mrp_TM"/>
</dbReference>
<dbReference type="InterPro" id="IPR018393">
    <property type="entry name" value="NADHpl_OxRdtase_5_subgr"/>
</dbReference>
<dbReference type="GO" id="GO:0008137">
    <property type="term" value="F:NADH dehydrogenase (ubiquinone) activity"/>
    <property type="evidence" value="ECO:0007669"/>
    <property type="project" value="InterPro"/>
</dbReference>
<dbReference type="Gene3D" id="1.20.5.2700">
    <property type="match status" value="1"/>
</dbReference>
<keyword evidence="2 5" id="KW-0812">Transmembrane</keyword>
<dbReference type="PRINTS" id="PR01434">
    <property type="entry name" value="NADHDHGNASE5"/>
</dbReference>
<sequence length="644" mass="66682">MSVDVAGPLLPLVPFLAGLIGLLLPPGDGGPTRRRLAAGLGVTGAGIALLLALRVLLDPNERSTDPFFDPYGPGYSLGTFGDLTVGYGTFIDAPAAYVAVAVAVVALCVQVYSIAYLHDDPRYAPYAAQVSLFTGAMLLVVCSNDLIMMLIGWEVMGACSYLLIGHDRRLPEAPAAAVKAFLVTRVGDVGFLLGIAVLISDAGSTYLDTVLAHDYSTGTLTAALLLLLAGVAGKSAQFPLHTWLPDAMAGPTPISALIHAATMVAAGVYVVFRTYPLFEQSPVALAVLGVMAAITILLGALSATAQDDLKRVLAWSTVSQIGYMTGALAVGSPAAALFHLLTHAAFKALLFLAAGAVIHAFGTNYLSRMGGLRAHMPVTFWSFVIGLGALAGLPPLSGFWSKENVLAAAAHATEGGEPVPVWAGWVVWLAALLSVGITAWYATRLLLRAFFGVSRAHGPAGPDWEIGFDDARYQRPATPHDPPALMFLPLLVLCVPAALLGLAAYAPGFRTALELEDPHLGVAVALPMVLLVLGAGSAWWIWRAVPGVDPAAALGRARPLFASGFRLDDVQHRLVVVPVRALARLVAAADVRVVDGAVMGTGTTTTGLGRLLAAGHRVALPVAAIAVCAGALVLGLVAWLGAAA</sequence>
<dbReference type="Pfam" id="PF00361">
    <property type="entry name" value="Proton_antipo_M"/>
    <property type="match status" value="1"/>
</dbReference>
<keyword evidence="10" id="KW-1185">Reference proteome</keyword>
<evidence type="ECO:0000313" key="10">
    <source>
        <dbReference type="Proteomes" id="UP000598146"/>
    </source>
</evidence>
<keyword evidence="3 6" id="KW-1133">Transmembrane helix</keyword>
<accession>A0A931G4E2</accession>
<evidence type="ECO:0000256" key="1">
    <source>
        <dbReference type="ARBA" id="ARBA00004127"/>
    </source>
</evidence>